<dbReference type="OrthoDB" id="500607at2"/>
<dbReference type="EMBL" id="CAIY01000088">
    <property type="protein sequence ID" value="CCH68380.1"/>
    <property type="molecule type" value="Genomic_DNA"/>
</dbReference>
<feature type="transmembrane region" description="Helical" evidence="1">
    <location>
        <begin position="586"/>
        <end position="608"/>
    </location>
</feature>
<sequence>MENEGIMLYCPKCQASNLLTHKFCQQCSAYLPKRLLWLAGDVKNKGNSGELLAERYFVIEPSILLDTKPALLPQSPELETLQAIRPYLRLFPYRLHTPQVYGVLQLSPKQSSTELLLIEKPPLYTGDNNLKQVKLHSDLITAWSNVSAMRQLNWLLQIAKLWRPLADEGVVSSLLTSELIRVEGSLVRLLDLHIDNQFNSPRLVDLGKFWKRLVPASKPTIINLINQIIEDLIQRKISSPEELIKILYQGISIIGQSQINNITITTKTDTGPHRQRNEDACYPPSGTTLTNHPQNIAAAIICDGIGGHERGNIASEIAIQTIQRAVSEYIQSSSIKNTGSYIANMDLEKAVNNANDQISQQNDRENRQGRRRMGTTLVMGLHVGNEMYITHVGDSRAYLITLQGCYQVTLDDDVASREVCLGHTLYREATHKNDAGSLIQALGMSPSIFLNPTAQSLILDEDSVFLLCSDGLSDFDRVEENWETEILPLLMNKLEINDVADTLVRIANSYNGHDNVTVAVIHCQVKHSEPVNHINTEFVNTTPIDKSTVLRTEQQSYLSTIISERGSKQKHQAETIGNFSRRRFKMLLQLLVIFPLVIMAFMLGLSIWKIMNPYPQISIGTSKPVLFKKPRTVENLQLGWVVRTTQRTALTERKSVSTNTLLQVIDKKPGVLNSGGINIRFRVCPSSIQSSSDNDTLFWVNINQLKEAKVKVLQAGEISPCNPLPIIVVPAS</sequence>
<dbReference type="CDD" id="cd00143">
    <property type="entry name" value="PP2Cc"/>
    <property type="match status" value="1"/>
</dbReference>
<dbReference type="STRING" id="1165094.RINTHH_22250"/>
<dbReference type="Proteomes" id="UP000053051">
    <property type="component" value="Unassembled WGS sequence"/>
</dbReference>
<keyword evidence="1" id="KW-1133">Transmembrane helix</keyword>
<dbReference type="InterPro" id="IPR001932">
    <property type="entry name" value="PPM-type_phosphatase-like_dom"/>
</dbReference>
<feature type="domain" description="PPM-type phosphatase" evidence="2">
    <location>
        <begin position="263"/>
        <end position="523"/>
    </location>
</feature>
<dbReference type="InterPro" id="IPR036457">
    <property type="entry name" value="PPM-type-like_dom_sf"/>
</dbReference>
<reference evidence="3 4" key="1">
    <citation type="submission" date="2012-05" db="EMBL/GenBank/DDBJ databases">
        <authorList>
            <person name="Hilton J."/>
        </authorList>
    </citation>
    <scope>NUCLEOTIDE SEQUENCE [LARGE SCALE GENOMIC DNA]</scope>
    <source>
        <strain evidence="3 4">HH01</strain>
    </source>
</reference>
<evidence type="ECO:0000259" key="2">
    <source>
        <dbReference type="PROSITE" id="PS51746"/>
    </source>
</evidence>
<keyword evidence="4" id="KW-1185">Reference proteome</keyword>
<reference evidence="4" key="2">
    <citation type="submission" date="2016-01" db="EMBL/GenBank/DDBJ databases">
        <title>Diatom-associated endosymboitic cyanobacterium lacks core nitrogen metabolism enzymes.</title>
        <authorList>
            <person name="Hilton J.A."/>
            <person name="Foster R.A."/>
            <person name="Tripp H.J."/>
            <person name="Carter B.J."/>
            <person name="Zehr J.P."/>
            <person name="Villareal T.A."/>
        </authorList>
    </citation>
    <scope>NUCLEOTIDE SEQUENCE [LARGE SCALE GENOMIC DNA]</scope>
    <source>
        <strain evidence="4">HH01</strain>
    </source>
</reference>
<evidence type="ECO:0000313" key="4">
    <source>
        <dbReference type="Proteomes" id="UP000053051"/>
    </source>
</evidence>
<comment type="caution">
    <text evidence="3">The sequence shown here is derived from an EMBL/GenBank/DDBJ whole genome shotgun (WGS) entry which is preliminary data.</text>
</comment>
<dbReference type="Pfam" id="PF13672">
    <property type="entry name" value="PP2C_2"/>
    <property type="match status" value="1"/>
</dbReference>
<accession>M1X3D4</accession>
<proteinExistence type="predicted"/>
<gene>
    <name evidence="3" type="ORF">RINTHH_22250</name>
</gene>
<dbReference type="SMART" id="SM00332">
    <property type="entry name" value="PP2Cc"/>
    <property type="match status" value="1"/>
</dbReference>
<protein>
    <submittedName>
        <fullName evidence="3">Serine/threonine protein phosphatase</fullName>
    </submittedName>
</protein>
<keyword evidence="1" id="KW-0472">Membrane</keyword>
<evidence type="ECO:0000256" key="1">
    <source>
        <dbReference type="SAM" id="Phobius"/>
    </source>
</evidence>
<organism evidence="3 4">
    <name type="scientific">Richelia intracellularis HH01</name>
    <dbReference type="NCBI Taxonomy" id="1165094"/>
    <lineage>
        <taxon>Bacteria</taxon>
        <taxon>Bacillati</taxon>
        <taxon>Cyanobacteriota</taxon>
        <taxon>Cyanophyceae</taxon>
        <taxon>Nostocales</taxon>
        <taxon>Nostocaceae</taxon>
        <taxon>Richelia</taxon>
    </lineage>
</organism>
<evidence type="ECO:0000313" key="3">
    <source>
        <dbReference type="EMBL" id="CCH68380.1"/>
    </source>
</evidence>
<dbReference type="SMART" id="SM00331">
    <property type="entry name" value="PP2C_SIG"/>
    <property type="match status" value="1"/>
</dbReference>
<dbReference type="AlphaFoldDB" id="M1X3D4"/>
<name>M1X3D4_9NOST</name>
<keyword evidence="1" id="KW-0812">Transmembrane</keyword>
<dbReference type="RefSeq" id="WP_008235989.1">
    <property type="nucleotide sequence ID" value="NZ_CAIY01000088.1"/>
</dbReference>
<dbReference type="Gene3D" id="3.60.40.10">
    <property type="entry name" value="PPM-type phosphatase domain"/>
    <property type="match status" value="1"/>
</dbReference>
<dbReference type="SUPFAM" id="SSF81606">
    <property type="entry name" value="PP2C-like"/>
    <property type="match status" value="1"/>
</dbReference>
<dbReference type="PROSITE" id="PS51746">
    <property type="entry name" value="PPM_2"/>
    <property type="match status" value="1"/>
</dbReference>